<proteinExistence type="predicted"/>
<gene>
    <name evidence="1" type="ORF">Ari01nite_94440</name>
</gene>
<protein>
    <submittedName>
        <fullName evidence="1">Uncharacterized protein</fullName>
    </submittedName>
</protein>
<keyword evidence="2" id="KW-1185">Reference proteome</keyword>
<organism evidence="1 2">
    <name type="scientific">Paractinoplanes rishiriensis</name>
    <dbReference type="NCBI Taxonomy" id="1050105"/>
    <lineage>
        <taxon>Bacteria</taxon>
        <taxon>Bacillati</taxon>
        <taxon>Actinomycetota</taxon>
        <taxon>Actinomycetes</taxon>
        <taxon>Micromonosporales</taxon>
        <taxon>Micromonosporaceae</taxon>
        <taxon>Paractinoplanes</taxon>
    </lineage>
</organism>
<sequence length="42" mass="4536">MADSAVVRVREGELAPGECPYRLDAESLNPVPGRIMQIPAAR</sequence>
<accession>A0A919N017</accession>
<dbReference type="EMBL" id="BOMV01000116">
    <property type="protein sequence ID" value="GIF01980.1"/>
    <property type="molecule type" value="Genomic_DNA"/>
</dbReference>
<dbReference type="Proteomes" id="UP000636960">
    <property type="component" value="Unassembled WGS sequence"/>
</dbReference>
<evidence type="ECO:0000313" key="2">
    <source>
        <dbReference type="Proteomes" id="UP000636960"/>
    </source>
</evidence>
<comment type="caution">
    <text evidence="1">The sequence shown here is derived from an EMBL/GenBank/DDBJ whole genome shotgun (WGS) entry which is preliminary data.</text>
</comment>
<reference evidence="1" key="1">
    <citation type="submission" date="2021-01" db="EMBL/GenBank/DDBJ databases">
        <title>Whole genome shotgun sequence of Actinoplanes rishiriensis NBRC 108556.</title>
        <authorList>
            <person name="Komaki H."/>
            <person name="Tamura T."/>
        </authorList>
    </citation>
    <scope>NUCLEOTIDE SEQUENCE</scope>
    <source>
        <strain evidence="1">NBRC 108556</strain>
    </source>
</reference>
<dbReference type="AlphaFoldDB" id="A0A919N017"/>
<name>A0A919N017_9ACTN</name>
<evidence type="ECO:0000313" key="1">
    <source>
        <dbReference type="EMBL" id="GIF01980.1"/>
    </source>
</evidence>